<accession>A0A4S8KEV0</accession>
<evidence type="ECO:0000313" key="1">
    <source>
        <dbReference type="EMBL" id="THU73737.1"/>
    </source>
</evidence>
<name>A0A4S8KEV0_MUSBA</name>
<gene>
    <name evidence="1" type="ORF">C4D60_Mb04t26020</name>
</gene>
<evidence type="ECO:0000313" key="2">
    <source>
        <dbReference type="Proteomes" id="UP000317650"/>
    </source>
</evidence>
<organism evidence="1 2">
    <name type="scientific">Musa balbisiana</name>
    <name type="common">Banana</name>
    <dbReference type="NCBI Taxonomy" id="52838"/>
    <lineage>
        <taxon>Eukaryota</taxon>
        <taxon>Viridiplantae</taxon>
        <taxon>Streptophyta</taxon>
        <taxon>Embryophyta</taxon>
        <taxon>Tracheophyta</taxon>
        <taxon>Spermatophyta</taxon>
        <taxon>Magnoliopsida</taxon>
        <taxon>Liliopsida</taxon>
        <taxon>Zingiberales</taxon>
        <taxon>Musaceae</taxon>
        <taxon>Musa</taxon>
    </lineage>
</organism>
<keyword evidence="2" id="KW-1185">Reference proteome</keyword>
<dbReference type="EMBL" id="PYDT01000001">
    <property type="protein sequence ID" value="THU73737.1"/>
    <property type="molecule type" value="Genomic_DNA"/>
</dbReference>
<sequence>MKEPPTSSSPVNLLCPDWPLPHRPLYLARRSEATTLSTYPTMVAFSCAHVSSLMLAQWTLLCSSNSKSCLHDKVDNSWFLPHPT</sequence>
<reference evidence="1 2" key="1">
    <citation type="journal article" date="2019" name="Nat. Plants">
        <title>Genome sequencing of Musa balbisiana reveals subgenome evolution and function divergence in polyploid bananas.</title>
        <authorList>
            <person name="Yao X."/>
        </authorList>
    </citation>
    <scope>NUCLEOTIDE SEQUENCE [LARGE SCALE GENOMIC DNA]</scope>
    <source>
        <strain evidence="2">cv. DH-PKW</strain>
        <tissue evidence="1">Leaves</tissue>
    </source>
</reference>
<protein>
    <submittedName>
        <fullName evidence="1">Uncharacterized protein</fullName>
    </submittedName>
</protein>
<comment type="caution">
    <text evidence="1">The sequence shown here is derived from an EMBL/GenBank/DDBJ whole genome shotgun (WGS) entry which is preliminary data.</text>
</comment>
<proteinExistence type="predicted"/>
<dbReference type="AlphaFoldDB" id="A0A4S8KEV0"/>
<dbReference type="Proteomes" id="UP000317650">
    <property type="component" value="Chromosome 4"/>
</dbReference>